<dbReference type="Proteomes" id="UP000287651">
    <property type="component" value="Unassembled WGS sequence"/>
</dbReference>
<gene>
    <name evidence="1" type="ORF">B296_00007026</name>
</gene>
<evidence type="ECO:0000313" key="1">
    <source>
        <dbReference type="EMBL" id="RRT85658.1"/>
    </source>
</evidence>
<reference evidence="1 2" key="1">
    <citation type="journal article" date="2014" name="Agronomy (Basel)">
        <title>A Draft Genome Sequence for Ensete ventricosum, the Drought-Tolerant Tree Against Hunger.</title>
        <authorList>
            <person name="Harrison J."/>
            <person name="Moore K.A."/>
            <person name="Paszkiewicz K."/>
            <person name="Jones T."/>
            <person name="Grant M."/>
            <person name="Ambacheew D."/>
            <person name="Muzemil S."/>
            <person name="Studholme D.J."/>
        </authorList>
    </citation>
    <scope>NUCLEOTIDE SEQUENCE [LARGE SCALE GENOMIC DNA]</scope>
</reference>
<proteinExistence type="predicted"/>
<organism evidence="1 2">
    <name type="scientific">Ensete ventricosum</name>
    <name type="common">Abyssinian banana</name>
    <name type="synonym">Musa ensete</name>
    <dbReference type="NCBI Taxonomy" id="4639"/>
    <lineage>
        <taxon>Eukaryota</taxon>
        <taxon>Viridiplantae</taxon>
        <taxon>Streptophyta</taxon>
        <taxon>Embryophyta</taxon>
        <taxon>Tracheophyta</taxon>
        <taxon>Spermatophyta</taxon>
        <taxon>Magnoliopsida</taxon>
        <taxon>Liliopsida</taxon>
        <taxon>Zingiberales</taxon>
        <taxon>Musaceae</taxon>
        <taxon>Ensete</taxon>
    </lineage>
</organism>
<dbReference type="EMBL" id="AMZH03000081">
    <property type="protein sequence ID" value="RRT85658.1"/>
    <property type="molecule type" value="Genomic_DNA"/>
</dbReference>
<dbReference type="AlphaFoldDB" id="A0A427BB25"/>
<evidence type="ECO:0000313" key="2">
    <source>
        <dbReference type="Proteomes" id="UP000287651"/>
    </source>
</evidence>
<protein>
    <submittedName>
        <fullName evidence="1">Uncharacterized protein</fullName>
    </submittedName>
</protein>
<comment type="caution">
    <text evidence="1">The sequence shown here is derived from an EMBL/GenBank/DDBJ whole genome shotgun (WGS) entry which is preliminary data.</text>
</comment>
<name>A0A427BB25_ENSVE</name>
<sequence length="152" mass="17821">MLNLSFSLVTLKTDHLEGLLKLAWRKQLWFMLIICLHRFVSPISSKIAYCQTQILWETLMTSMHITFHGLSNSCIFTMQRNYIREETIERIRLDEEVLMDFFREHLSVTVVQECKEIYEHSLVDGNPPKTGFVFGKVKCLAAPKGIWRKLAQ</sequence>
<accession>A0A427BB25</accession>